<evidence type="ECO:0000313" key="1">
    <source>
        <dbReference type="EMBL" id="RFA93279.1"/>
    </source>
</evidence>
<dbReference type="EMBL" id="NMUF01000019">
    <property type="protein sequence ID" value="RFA98218.1"/>
    <property type="molecule type" value="Genomic_DNA"/>
</dbReference>
<evidence type="ECO:0000313" key="2">
    <source>
        <dbReference type="EMBL" id="RFA98218.1"/>
    </source>
</evidence>
<comment type="caution">
    <text evidence="1">The sequence shown here is derived from an EMBL/GenBank/DDBJ whole genome shotgun (WGS) entry which is preliminary data.</text>
</comment>
<evidence type="ECO:0000313" key="4">
    <source>
        <dbReference type="Proteomes" id="UP000257123"/>
    </source>
</evidence>
<accession>A0A371QUM2</accession>
<sequence>MDWVEKFLNDAEKMFQIPRSELEKFVQYMLSDPVKVQDWAERLQISDTDFLMLTTIYTLYKTEDRVIDLLSNIELKVDEAIGLISTAAANLLNALPQEDRKPILAQLILAIALQTEDAQLRNSLAEYAKVILTE</sequence>
<name>A0A371QUM2_9CREN</name>
<evidence type="ECO:0000313" key="3">
    <source>
        <dbReference type="Proteomes" id="UP000256877"/>
    </source>
</evidence>
<dbReference type="Proteomes" id="UP000257123">
    <property type="component" value="Unassembled WGS sequence"/>
</dbReference>
<dbReference type="OrthoDB" id="27542at2157"/>
<dbReference type="Proteomes" id="UP000256877">
    <property type="component" value="Unassembled WGS sequence"/>
</dbReference>
<dbReference type="AlphaFoldDB" id="A0A371QUM2"/>
<reference evidence="3 4" key="1">
    <citation type="submission" date="2017-07" db="EMBL/GenBank/DDBJ databases">
        <title>Draft genome sequence of aerobic hyperthermophilic archaea, Pyrobaculum aerophilum YKB31 and YKB32.</title>
        <authorList>
            <person name="Mochizuki T."/>
            <person name="Berliner A.J."/>
            <person name="Yoshida-Takashima Y."/>
            <person name="Takaki Y."/>
            <person name="Nunoura T."/>
            <person name="Takai K."/>
        </authorList>
    </citation>
    <scope>NUCLEOTIDE SEQUENCE [LARGE SCALE GENOMIC DNA]</scope>
    <source>
        <strain evidence="1 4">YKB31</strain>
        <strain evidence="2 3">YKB32</strain>
    </source>
</reference>
<protein>
    <submittedName>
        <fullName evidence="1">Uncharacterized protein</fullName>
    </submittedName>
</protein>
<gene>
    <name evidence="1" type="ORF">CGL51_13275</name>
    <name evidence="2" type="ORF">CGL52_07635</name>
</gene>
<dbReference type="EMBL" id="NMUE01000066">
    <property type="protein sequence ID" value="RFA93279.1"/>
    <property type="molecule type" value="Genomic_DNA"/>
</dbReference>
<organism evidence="1 4">
    <name type="scientific">Pyrobaculum aerophilum</name>
    <dbReference type="NCBI Taxonomy" id="13773"/>
    <lineage>
        <taxon>Archaea</taxon>
        <taxon>Thermoproteota</taxon>
        <taxon>Thermoprotei</taxon>
        <taxon>Thermoproteales</taxon>
        <taxon>Thermoproteaceae</taxon>
        <taxon>Pyrobaculum</taxon>
    </lineage>
</organism>
<dbReference type="RefSeq" id="WP_116422046.1">
    <property type="nucleotide sequence ID" value="NZ_NMUE01000066.1"/>
</dbReference>
<proteinExistence type="predicted"/>